<protein>
    <submittedName>
        <fullName evidence="1">Uncharacterized protein</fullName>
    </submittedName>
</protein>
<accession>A0ABS7A2J3</accession>
<evidence type="ECO:0000313" key="1">
    <source>
        <dbReference type="EMBL" id="MBW6396383.1"/>
    </source>
</evidence>
<dbReference type="Proteomes" id="UP001196565">
    <property type="component" value="Unassembled WGS sequence"/>
</dbReference>
<organism evidence="1 2">
    <name type="scientific">Roseomonas alba</name>
    <dbReference type="NCBI Taxonomy" id="2846776"/>
    <lineage>
        <taxon>Bacteria</taxon>
        <taxon>Pseudomonadati</taxon>
        <taxon>Pseudomonadota</taxon>
        <taxon>Alphaproteobacteria</taxon>
        <taxon>Acetobacterales</taxon>
        <taxon>Roseomonadaceae</taxon>
        <taxon>Roseomonas</taxon>
    </lineage>
</organism>
<name>A0ABS7A2J3_9PROT</name>
<dbReference type="RefSeq" id="WP_219760764.1">
    <property type="nucleotide sequence ID" value="NZ_JAHYBZ010000001.1"/>
</dbReference>
<proteinExistence type="predicted"/>
<dbReference type="EMBL" id="JAHYBZ010000001">
    <property type="protein sequence ID" value="MBW6396383.1"/>
    <property type="molecule type" value="Genomic_DNA"/>
</dbReference>
<comment type="caution">
    <text evidence="1">The sequence shown here is derived from an EMBL/GenBank/DDBJ whole genome shotgun (WGS) entry which is preliminary data.</text>
</comment>
<gene>
    <name evidence="1" type="ORF">KPL78_00925</name>
</gene>
<sequence>MTADSHPTNAGPSAAPSGQEVWQMCLAQDHMTFQTLEEELVVALLTWAAQQPGDGPVPAAHQPLMMRIDDFIDKVGCAHIHSDVLAKLQAEMWRRGVRYRFTDEAGAADGGAWVQVWLDDYLALGLPGMARQLRRSRGWFVARALDSDVRRRMAEAALAQYGEGPPDAAQEVALLAALRRVRHEQARIRDAMAQMTDAQVEPEA</sequence>
<reference evidence="1 2" key="1">
    <citation type="submission" date="2021-07" db="EMBL/GenBank/DDBJ databases">
        <authorList>
            <person name="So Y."/>
        </authorList>
    </citation>
    <scope>NUCLEOTIDE SEQUENCE [LARGE SCALE GENOMIC DNA]</scope>
    <source>
        <strain evidence="1 2">HJA6</strain>
    </source>
</reference>
<evidence type="ECO:0000313" key="2">
    <source>
        <dbReference type="Proteomes" id="UP001196565"/>
    </source>
</evidence>
<keyword evidence="2" id="KW-1185">Reference proteome</keyword>